<evidence type="ECO:0000313" key="3">
    <source>
        <dbReference type="Proteomes" id="UP000694407"/>
    </source>
</evidence>
<feature type="compositionally biased region" description="Polar residues" evidence="1">
    <location>
        <begin position="18"/>
        <end position="32"/>
    </location>
</feature>
<evidence type="ECO:0000313" key="2">
    <source>
        <dbReference type="Ensembl" id="ENSMMMP00000024402.1"/>
    </source>
</evidence>
<evidence type="ECO:0000256" key="1">
    <source>
        <dbReference type="SAM" id="MobiDB-lite"/>
    </source>
</evidence>
<dbReference type="Ensembl" id="ENSMMMT00000027625.1">
    <property type="protein sequence ID" value="ENSMMMP00000024402.1"/>
    <property type="gene ID" value="ENSMMMG00000021355.1"/>
</dbReference>
<dbReference type="GeneTree" id="ENSGT00950000182988"/>
<reference evidence="2" key="1">
    <citation type="submission" date="2025-08" db="UniProtKB">
        <authorList>
            <consortium name="Ensembl"/>
        </authorList>
    </citation>
    <scope>IDENTIFICATION</scope>
</reference>
<protein>
    <submittedName>
        <fullName evidence="2">Uncharacterized protein</fullName>
    </submittedName>
</protein>
<feature type="region of interest" description="Disordered" evidence="1">
    <location>
        <begin position="1"/>
        <end position="61"/>
    </location>
</feature>
<sequence>MSDGLDNEEKPPAPPLRMNSNNRDSSALNHSTKPLPMAPEEKNKKARLRSIFPGGGDKSKVSVVGESTMDIIRTIETLIICLQGTLYLMPERWKRGKLNL</sequence>
<proteinExistence type="predicted"/>
<organism evidence="2 3">
    <name type="scientific">Marmota marmota marmota</name>
    <name type="common">Alpine marmot</name>
    <dbReference type="NCBI Taxonomy" id="9994"/>
    <lineage>
        <taxon>Eukaryota</taxon>
        <taxon>Metazoa</taxon>
        <taxon>Chordata</taxon>
        <taxon>Craniata</taxon>
        <taxon>Vertebrata</taxon>
        <taxon>Euteleostomi</taxon>
        <taxon>Mammalia</taxon>
        <taxon>Eutheria</taxon>
        <taxon>Euarchontoglires</taxon>
        <taxon>Glires</taxon>
        <taxon>Rodentia</taxon>
        <taxon>Sciuromorpha</taxon>
        <taxon>Sciuridae</taxon>
        <taxon>Xerinae</taxon>
        <taxon>Marmotini</taxon>
        <taxon>Marmota</taxon>
    </lineage>
</organism>
<name>A0A8C6A5S8_MARMA</name>
<accession>A0A8C6A5S8</accession>
<dbReference type="AlphaFoldDB" id="A0A8C6A5S8"/>
<reference evidence="2" key="2">
    <citation type="submission" date="2025-09" db="UniProtKB">
        <authorList>
            <consortium name="Ensembl"/>
        </authorList>
    </citation>
    <scope>IDENTIFICATION</scope>
</reference>
<keyword evidence="3" id="KW-1185">Reference proteome</keyword>
<dbReference type="Proteomes" id="UP000694407">
    <property type="component" value="Unplaced"/>
</dbReference>